<dbReference type="Gene3D" id="3.40.50.1820">
    <property type="entry name" value="alpha/beta hydrolase"/>
    <property type="match status" value="1"/>
</dbReference>
<evidence type="ECO:0000313" key="4">
    <source>
        <dbReference type="Proteomes" id="UP001416858"/>
    </source>
</evidence>
<sequence length="200" mass="21950">MPIVFAFHGIGDSPASMAAYCQLDRIAADNSFILVYPEAQNSMWSAVNIDPTNLDANPDVRFFDALYSRVVSDQNVAPNRVYLVGMSNGASFAHVLATARPNLIAALVAHSGLRPRDLGPCDDSLPMMLFAGAEDSVAPMIESDAELYRDAGCAVEFIRVPRLAHEWSTRHNMDMWRFLSAHARINAEEAEPDDAREPPS</sequence>
<protein>
    <recommendedName>
        <fullName evidence="5">Hydrolase</fullName>
    </recommendedName>
</protein>
<dbReference type="InterPro" id="IPR050955">
    <property type="entry name" value="Plant_Biomass_Hydrol_Est"/>
</dbReference>
<dbReference type="PANTHER" id="PTHR43037:SF5">
    <property type="entry name" value="FERULOYL ESTERASE"/>
    <property type="match status" value="1"/>
</dbReference>
<dbReference type="InterPro" id="IPR010126">
    <property type="entry name" value="Esterase_phb"/>
</dbReference>
<reference evidence="3 4" key="1">
    <citation type="submission" date="2024-02" db="EMBL/GenBank/DDBJ databases">
        <title>Rhodopirellula caenicola NBRC 110016.</title>
        <authorList>
            <person name="Ichikawa N."/>
            <person name="Katano-Makiyama Y."/>
            <person name="Hidaka K."/>
        </authorList>
    </citation>
    <scope>NUCLEOTIDE SEQUENCE [LARGE SCALE GENOMIC DNA]</scope>
    <source>
        <strain evidence="3 4">NBRC 110016</strain>
    </source>
</reference>
<dbReference type="InterPro" id="IPR029058">
    <property type="entry name" value="AB_hydrolase_fold"/>
</dbReference>
<dbReference type="Pfam" id="PF10503">
    <property type="entry name" value="Esterase_PHB"/>
    <property type="match status" value="1"/>
</dbReference>
<dbReference type="EMBL" id="BAABRO010000045">
    <property type="protein sequence ID" value="GAA5511215.1"/>
    <property type="molecule type" value="Genomic_DNA"/>
</dbReference>
<name>A0ABP9W1F4_9BACT</name>
<organism evidence="3 4">
    <name type="scientific">Novipirellula caenicola</name>
    <dbReference type="NCBI Taxonomy" id="1536901"/>
    <lineage>
        <taxon>Bacteria</taxon>
        <taxon>Pseudomonadati</taxon>
        <taxon>Planctomycetota</taxon>
        <taxon>Planctomycetia</taxon>
        <taxon>Pirellulales</taxon>
        <taxon>Pirellulaceae</taxon>
        <taxon>Novipirellula</taxon>
    </lineage>
</organism>
<keyword evidence="2" id="KW-0378">Hydrolase</keyword>
<dbReference type="PANTHER" id="PTHR43037">
    <property type="entry name" value="UNNAMED PRODUCT-RELATED"/>
    <property type="match status" value="1"/>
</dbReference>
<evidence type="ECO:0008006" key="5">
    <source>
        <dbReference type="Google" id="ProtNLM"/>
    </source>
</evidence>
<keyword evidence="4" id="KW-1185">Reference proteome</keyword>
<evidence type="ECO:0000256" key="1">
    <source>
        <dbReference type="ARBA" id="ARBA00022729"/>
    </source>
</evidence>
<dbReference type="Proteomes" id="UP001416858">
    <property type="component" value="Unassembled WGS sequence"/>
</dbReference>
<keyword evidence="1" id="KW-0732">Signal</keyword>
<comment type="caution">
    <text evidence="3">The sequence shown here is derived from an EMBL/GenBank/DDBJ whole genome shotgun (WGS) entry which is preliminary data.</text>
</comment>
<dbReference type="SUPFAM" id="SSF53474">
    <property type="entry name" value="alpha/beta-Hydrolases"/>
    <property type="match status" value="1"/>
</dbReference>
<evidence type="ECO:0000313" key="3">
    <source>
        <dbReference type="EMBL" id="GAA5511215.1"/>
    </source>
</evidence>
<proteinExistence type="predicted"/>
<gene>
    <name evidence="3" type="ORF">Rcae01_06731</name>
</gene>
<accession>A0ABP9W1F4</accession>
<evidence type="ECO:0000256" key="2">
    <source>
        <dbReference type="ARBA" id="ARBA00022801"/>
    </source>
</evidence>